<evidence type="ECO:0000259" key="1">
    <source>
        <dbReference type="Pfam" id="PF00135"/>
    </source>
</evidence>
<sequence length="123" mass="13565">MCIHNLRYGSFNGIPHGVSDVLNAVKFLKNNADLLHIGKITVWAESLAAETVASALSRTDVDRAILINGNARTRTIAREEFSRRATYKVLTELECDLPSTGQAMDCLRTKKISELFKAADKVS</sequence>
<proteinExistence type="predicted"/>
<keyword evidence="3" id="KW-1185">Reference proteome</keyword>
<evidence type="ECO:0000313" key="2">
    <source>
        <dbReference type="EMBL" id="PIO57064.1"/>
    </source>
</evidence>
<dbReference type="Proteomes" id="UP000230423">
    <property type="component" value="Unassembled WGS sequence"/>
</dbReference>
<feature type="domain" description="Carboxylesterase type B" evidence="1">
    <location>
        <begin position="17"/>
        <end position="121"/>
    </location>
</feature>
<dbReference type="AlphaFoldDB" id="A0A2G9TGF9"/>
<feature type="non-terminal residue" evidence="2">
    <location>
        <position position="123"/>
    </location>
</feature>
<reference evidence="2 3" key="1">
    <citation type="submission" date="2015-09" db="EMBL/GenBank/DDBJ databases">
        <title>Draft genome of the parasitic nematode Teladorsagia circumcincta isolate WARC Sus (inbred).</title>
        <authorList>
            <person name="Mitreva M."/>
        </authorList>
    </citation>
    <scope>NUCLEOTIDE SEQUENCE [LARGE SCALE GENOMIC DNA]</scope>
    <source>
        <strain evidence="2 3">S</strain>
    </source>
</reference>
<evidence type="ECO:0000313" key="3">
    <source>
        <dbReference type="Proteomes" id="UP000230423"/>
    </source>
</evidence>
<dbReference type="SUPFAM" id="SSF53474">
    <property type="entry name" value="alpha/beta-Hydrolases"/>
    <property type="match status" value="1"/>
</dbReference>
<protein>
    <recommendedName>
        <fullName evidence="1">Carboxylesterase type B domain-containing protein</fullName>
    </recommendedName>
</protein>
<dbReference type="InterPro" id="IPR029058">
    <property type="entry name" value="AB_hydrolase_fold"/>
</dbReference>
<dbReference type="EMBL" id="KZ367972">
    <property type="protein sequence ID" value="PIO57064.1"/>
    <property type="molecule type" value="Genomic_DNA"/>
</dbReference>
<dbReference type="OrthoDB" id="5856135at2759"/>
<accession>A0A2G9TGF9</accession>
<name>A0A2G9TGF9_TELCI</name>
<organism evidence="2 3">
    <name type="scientific">Teladorsagia circumcincta</name>
    <name type="common">Brown stomach worm</name>
    <name type="synonym">Ostertagia circumcincta</name>
    <dbReference type="NCBI Taxonomy" id="45464"/>
    <lineage>
        <taxon>Eukaryota</taxon>
        <taxon>Metazoa</taxon>
        <taxon>Ecdysozoa</taxon>
        <taxon>Nematoda</taxon>
        <taxon>Chromadorea</taxon>
        <taxon>Rhabditida</taxon>
        <taxon>Rhabditina</taxon>
        <taxon>Rhabditomorpha</taxon>
        <taxon>Strongyloidea</taxon>
        <taxon>Trichostrongylidae</taxon>
        <taxon>Teladorsagia</taxon>
    </lineage>
</organism>
<dbReference type="Pfam" id="PF00135">
    <property type="entry name" value="COesterase"/>
    <property type="match status" value="1"/>
</dbReference>
<gene>
    <name evidence="2" type="ORF">TELCIR_21533</name>
</gene>
<dbReference type="InterPro" id="IPR002018">
    <property type="entry name" value="CarbesteraseB"/>
</dbReference>
<dbReference type="Gene3D" id="3.40.50.1820">
    <property type="entry name" value="alpha/beta hydrolase"/>
    <property type="match status" value="1"/>
</dbReference>